<name>B0CDM4_ACAM1</name>
<protein>
    <recommendedName>
        <fullName evidence="4">Secreted protein</fullName>
    </recommendedName>
</protein>
<keyword evidence="1" id="KW-0732">Signal</keyword>
<dbReference type="Proteomes" id="UP000000268">
    <property type="component" value="Chromosome"/>
</dbReference>
<reference evidence="2 3" key="1">
    <citation type="journal article" date="2008" name="Proc. Natl. Acad. Sci. U.S.A.">
        <title>Niche adaptation and genome expansion in the chlorophyll d-producing cyanobacterium Acaryochloris marina.</title>
        <authorList>
            <person name="Swingley W.D."/>
            <person name="Chen M."/>
            <person name="Cheung P.C."/>
            <person name="Conrad A.L."/>
            <person name="Dejesa L.C."/>
            <person name="Hao J."/>
            <person name="Honchak B.M."/>
            <person name="Karbach L.E."/>
            <person name="Kurdoglu A."/>
            <person name="Lahiri S."/>
            <person name="Mastrian S.D."/>
            <person name="Miyashita H."/>
            <person name="Page L."/>
            <person name="Ramakrishna P."/>
            <person name="Satoh S."/>
            <person name="Sattley W.M."/>
            <person name="Shimada Y."/>
            <person name="Taylor H.L."/>
            <person name="Tomo T."/>
            <person name="Tsuchiya T."/>
            <person name="Wang Z.T."/>
            <person name="Raymond J."/>
            <person name="Mimuro M."/>
            <person name="Blankenship R.E."/>
            <person name="Touchman J.W."/>
        </authorList>
    </citation>
    <scope>NUCLEOTIDE SEQUENCE [LARGE SCALE GENOMIC DNA]</scope>
    <source>
        <strain evidence="3">MBIC 11017</strain>
    </source>
</reference>
<sequence length="67" mass="7266">MKEIVILVLSVSLVSVFASTANAMRSFLTATETAEPAFVDSENDCALTPIVADQPPEDEEHWPGCRD</sequence>
<accession>B0CDM4</accession>
<evidence type="ECO:0000313" key="3">
    <source>
        <dbReference type="Proteomes" id="UP000000268"/>
    </source>
</evidence>
<feature type="signal peptide" evidence="1">
    <location>
        <begin position="1"/>
        <end position="23"/>
    </location>
</feature>
<proteinExistence type="predicted"/>
<evidence type="ECO:0000256" key="1">
    <source>
        <dbReference type="SAM" id="SignalP"/>
    </source>
</evidence>
<feature type="chain" id="PRO_5002748413" description="Secreted protein" evidence="1">
    <location>
        <begin position="24"/>
        <end position="67"/>
    </location>
</feature>
<dbReference type="HOGENOM" id="CLU_2802491_0_0_3"/>
<gene>
    <name evidence="2" type="ordered locus">AM1_3097</name>
</gene>
<dbReference type="OrthoDB" id="9859658at2"/>
<dbReference type="KEGG" id="amr:AM1_3097"/>
<evidence type="ECO:0000313" key="2">
    <source>
        <dbReference type="EMBL" id="ABW28093.1"/>
    </source>
</evidence>
<dbReference type="AlphaFoldDB" id="B0CDM4"/>
<organism evidence="2 3">
    <name type="scientific">Acaryochloris marina (strain MBIC 11017)</name>
    <dbReference type="NCBI Taxonomy" id="329726"/>
    <lineage>
        <taxon>Bacteria</taxon>
        <taxon>Bacillati</taxon>
        <taxon>Cyanobacteriota</taxon>
        <taxon>Cyanophyceae</taxon>
        <taxon>Acaryochloridales</taxon>
        <taxon>Acaryochloridaceae</taxon>
        <taxon>Acaryochloris</taxon>
    </lineage>
</organism>
<keyword evidence="3" id="KW-1185">Reference proteome</keyword>
<dbReference type="RefSeq" id="WP_012163521.1">
    <property type="nucleotide sequence ID" value="NC_009925.1"/>
</dbReference>
<evidence type="ECO:0008006" key="4">
    <source>
        <dbReference type="Google" id="ProtNLM"/>
    </source>
</evidence>
<dbReference type="EMBL" id="CP000828">
    <property type="protein sequence ID" value="ABW28093.1"/>
    <property type="molecule type" value="Genomic_DNA"/>
</dbReference>